<dbReference type="KEGG" id="tpol:Mal48_18420"/>
<comment type="similarity">
    <text evidence="1">Belongs to the UPF0145 family.</text>
</comment>
<reference evidence="3 4" key="1">
    <citation type="submission" date="2019-02" db="EMBL/GenBank/DDBJ databases">
        <title>Deep-cultivation of Planctomycetes and their phenomic and genomic characterization uncovers novel biology.</title>
        <authorList>
            <person name="Wiegand S."/>
            <person name="Jogler M."/>
            <person name="Boedeker C."/>
            <person name="Pinto D."/>
            <person name="Vollmers J."/>
            <person name="Rivas-Marin E."/>
            <person name="Kohn T."/>
            <person name="Peeters S.H."/>
            <person name="Heuer A."/>
            <person name="Rast P."/>
            <person name="Oberbeckmann S."/>
            <person name="Bunk B."/>
            <person name="Jeske O."/>
            <person name="Meyerdierks A."/>
            <person name="Storesund J.E."/>
            <person name="Kallscheuer N."/>
            <person name="Luecker S."/>
            <person name="Lage O.M."/>
            <person name="Pohl T."/>
            <person name="Merkel B.J."/>
            <person name="Hornburger P."/>
            <person name="Mueller R.-W."/>
            <person name="Bruemmer F."/>
            <person name="Labrenz M."/>
            <person name="Spormann A.M."/>
            <person name="Op den Camp H."/>
            <person name="Overmann J."/>
            <person name="Amann R."/>
            <person name="Jetten M.S.M."/>
            <person name="Mascher T."/>
            <person name="Medema M.H."/>
            <person name="Devos D.P."/>
            <person name="Kaster A.-K."/>
            <person name="Ovreas L."/>
            <person name="Rohde M."/>
            <person name="Galperin M.Y."/>
            <person name="Jogler C."/>
        </authorList>
    </citation>
    <scope>NUCLEOTIDE SEQUENCE [LARGE SCALE GENOMIC DNA]</scope>
    <source>
        <strain evidence="3 4">Mal48</strain>
    </source>
</reference>
<evidence type="ECO:0008006" key="5">
    <source>
        <dbReference type="Google" id="ProtNLM"/>
    </source>
</evidence>
<evidence type="ECO:0000256" key="1">
    <source>
        <dbReference type="ARBA" id="ARBA00010751"/>
    </source>
</evidence>
<dbReference type="InterPro" id="IPR002765">
    <property type="entry name" value="UPF0145_YbjQ-like"/>
</dbReference>
<evidence type="ECO:0000256" key="2">
    <source>
        <dbReference type="SAM" id="Phobius"/>
    </source>
</evidence>
<keyword evidence="4" id="KW-1185">Reference proteome</keyword>
<dbReference type="Pfam" id="PF01906">
    <property type="entry name" value="YbjQ_1"/>
    <property type="match status" value="1"/>
</dbReference>
<proteinExistence type="inferred from homology"/>
<dbReference type="PANTHER" id="PTHR34068">
    <property type="entry name" value="UPF0145 PROTEIN YBJQ"/>
    <property type="match status" value="1"/>
</dbReference>
<dbReference type="OrthoDB" id="281957at2"/>
<keyword evidence="2" id="KW-1133">Transmembrane helix</keyword>
<dbReference type="Proteomes" id="UP000315724">
    <property type="component" value="Chromosome"/>
</dbReference>
<organism evidence="3 4">
    <name type="scientific">Thalassoglobus polymorphus</name>
    <dbReference type="NCBI Taxonomy" id="2527994"/>
    <lineage>
        <taxon>Bacteria</taxon>
        <taxon>Pseudomonadati</taxon>
        <taxon>Planctomycetota</taxon>
        <taxon>Planctomycetia</taxon>
        <taxon>Planctomycetales</taxon>
        <taxon>Planctomycetaceae</taxon>
        <taxon>Thalassoglobus</taxon>
    </lineage>
</organism>
<dbReference type="SUPFAM" id="SSF117782">
    <property type="entry name" value="YbjQ-like"/>
    <property type="match status" value="1"/>
</dbReference>
<dbReference type="InterPro" id="IPR035439">
    <property type="entry name" value="UPF0145_dom_sf"/>
</dbReference>
<feature type="transmembrane region" description="Helical" evidence="2">
    <location>
        <begin position="6"/>
        <end position="28"/>
    </location>
</feature>
<keyword evidence="2" id="KW-0812">Transmembrane</keyword>
<dbReference type="Gene3D" id="3.30.110.70">
    <property type="entry name" value="Hypothetical protein apc22750. Chain B"/>
    <property type="match status" value="1"/>
</dbReference>
<evidence type="ECO:0000313" key="3">
    <source>
        <dbReference type="EMBL" id="QDT32595.1"/>
    </source>
</evidence>
<gene>
    <name evidence="3" type="ORF">Mal48_18420</name>
</gene>
<protein>
    <recommendedName>
        <fullName evidence="5">YbjQ family protein</fullName>
    </recommendedName>
</protein>
<name>A0A517QLT3_9PLAN</name>
<keyword evidence="2" id="KW-0472">Membrane</keyword>
<dbReference type="RefSeq" id="WP_145197970.1">
    <property type="nucleotide sequence ID" value="NZ_CP036267.1"/>
</dbReference>
<dbReference type="EMBL" id="CP036267">
    <property type="protein sequence ID" value="QDT32595.1"/>
    <property type="molecule type" value="Genomic_DNA"/>
</dbReference>
<accession>A0A517QLT3</accession>
<sequence length="167" mass="18274">MDDSLVAVLMICFWAALFIGVPLIGIVGGRVNEYRHFKSLERREVEAHDLIVSQIKSFPAAIPGQKPPKMVYAETVIASDYLKTFLAAIRGIFGGEVRSFQKMQDRARRESLLRLIDSARQQGYNAICNVRLETADVGGGAMTRGKQANPMAAILGSATAYHASTSE</sequence>
<dbReference type="AlphaFoldDB" id="A0A517QLT3"/>
<evidence type="ECO:0000313" key="4">
    <source>
        <dbReference type="Proteomes" id="UP000315724"/>
    </source>
</evidence>